<evidence type="ECO:0000256" key="3">
    <source>
        <dbReference type="SAM" id="Phobius"/>
    </source>
</evidence>
<dbReference type="Proteomes" id="UP000182841">
    <property type="component" value="Unassembled WGS sequence"/>
</dbReference>
<keyword evidence="6" id="KW-1185">Reference proteome</keyword>
<dbReference type="InterPro" id="IPR050922">
    <property type="entry name" value="LytR/CpsA/Psr_CW_biosynth"/>
</dbReference>
<feature type="region of interest" description="Disordered" evidence="2">
    <location>
        <begin position="1"/>
        <end position="22"/>
    </location>
</feature>
<dbReference type="EMBL" id="FOGO01000012">
    <property type="protein sequence ID" value="SES22251.1"/>
    <property type="molecule type" value="Genomic_DNA"/>
</dbReference>
<dbReference type="AlphaFoldDB" id="A0A1H9VL41"/>
<gene>
    <name evidence="5" type="ORF">SAMN05421870_112110</name>
</gene>
<keyword evidence="3" id="KW-0472">Membrane</keyword>
<evidence type="ECO:0000259" key="4">
    <source>
        <dbReference type="Pfam" id="PF03816"/>
    </source>
</evidence>
<dbReference type="STRING" id="943816.AN217_05460"/>
<dbReference type="PANTHER" id="PTHR33392:SF6">
    <property type="entry name" value="POLYISOPRENYL-TEICHOIC ACID--PEPTIDOGLYCAN TEICHOIC ACID TRANSFERASE TAGU"/>
    <property type="match status" value="1"/>
</dbReference>
<feature type="domain" description="Cell envelope-related transcriptional attenuator" evidence="4">
    <location>
        <begin position="106"/>
        <end position="246"/>
    </location>
</feature>
<evidence type="ECO:0000313" key="5">
    <source>
        <dbReference type="EMBL" id="SES22251.1"/>
    </source>
</evidence>
<organism evidence="5 6">
    <name type="scientific">Streptomyces qinglanensis</name>
    <dbReference type="NCBI Taxonomy" id="943816"/>
    <lineage>
        <taxon>Bacteria</taxon>
        <taxon>Bacillati</taxon>
        <taxon>Actinomycetota</taxon>
        <taxon>Actinomycetes</taxon>
        <taxon>Kitasatosporales</taxon>
        <taxon>Streptomycetaceae</taxon>
        <taxon>Streptomyces</taxon>
    </lineage>
</organism>
<feature type="transmembrane region" description="Helical" evidence="3">
    <location>
        <begin position="30"/>
        <end position="53"/>
    </location>
</feature>
<evidence type="ECO:0000256" key="2">
    <source>
        <dbReference type="SAM" id="MobiDB-lite"/>
    </source>
</evidence>
<comment type="similarity">
    <text evidence="1">Belongs to the LytR/CpsA/Psr (LCP) family.</text>
</comment>
<reference evidence="6" key="1">
    <citation type="submission" date="2016-10" db="EMBL/GenBank/DDBJ databases">
        <authorList>
            <person name="Varghese N."/>
            <person name="Submissions S."/>
        </authorList>
    </citation>
    <scope>NUCLEOTIDE SEQUENCE [LARGE SCALE GENOMIC DNA]</scope>
    <source>
        <strain evidence="6">CGMCC 4.6825</strain>
    </source>
</reference>
<accession>A0A1H9VL41</accession>
<proteinExistence type="inferred from homology"/>
<dbReference type="InterPro" id="IPR004474">
    <property type="entry name" value="LytR_CpsA_psr"/>
</dbReference>
<evidence type="ECO:0000256" key="1">
    <source>
        <dbReference type="ARBA" id="ARBA00006068"/>
    </source>
</evidence>
<keyword evidence="3" id="KW-0812">Transmembrane</keyword>
<protein>
    <submittedName>
        <fullName evidence="5">Cell envelope-related function transcriptional attenuator common domain-containing protein</fullName>
    </submittedName>
</protein>
<sequence>MYGESSTLYHAGDPPGGGRGGRGRRRWWRVVLLVLLVLVLACAVALAGTWVWADGRVRQTGALADYPGRPPPGRGTNWLIIGTDTRADLTREQRAELHVGGGGERNTDTVMVLHYGAAGPYLVSIPRDSYVPVPGHGRDKINSAYARGGPRLLTRTVEQATGLRLDHYAEIDFLGFTRVVDALDGVRVCLKEPLRDEKAGADLPAGCRTLDGRQALAYVRARYSDPEGDLGRVKRQRRLLSALVREGTGPATVGNPFRFYPFLGSALGAVTVDEGSSVLSLTRMGWRIRRLTEGDGGTTTVPVANPGLNVPGTGSVVVWEPSGSRSLFHQLRQDVPITATAVK</sequence>
<dbReference type="Pfam" id="PF03816">
    <property type="entry name" value="LytR_cpsA_psr"/>
    <property type="match status" value="1"/>
</dbReference>
<dbReference type="NCBIfam" id="TIGR00350">
    <property type="entry name" value="lytR_cpsA_psr"/>
    <property type="match status" value="1"/>
</dbReference>
<name>A0A1H9VL41_9ACTN</name>
<dbReference type="Gene3D" id="3.40.630.190">
    <property type="entry name" value="LCP protein"/>
    <property type="match status" value="1"/>
</dbReference>
<evidence type="ECO:0000313" key="6">
    <source>
        <dbReference type="Proteomes" id="UP000182841"/>
    </source>
</evidence>
<keyword evidence="3" id="KW-1133">Transmembrane helix</keyword>
<dbReference type="RefSeq" id="WP_239502257.1">
    <property type="nucleotide sequence ID" value="NZ_FOGO01000012.1"/>
</dbReference>
<dbReference type="PANTHER" id="PTHR33392">
    <property type="entry name" value="POLYISOPRENYL-TEICHOIC ACID--PEPTIDOGLYCAN TEICHOIC ACID TRANSFERASE TAGU"/>
    <property type="match status" value="1"/>
</dbReference>